<evidence type="ECO:0000256" key="3">
    <source>
        <dbReference type="ARBA" id="ARBA00009759"/>
    </source>
</evidence>
<dbReference type="GO" id="GO:0046854">
    <property type="term" value="P:phosphatidylinositol phosphate biosynthetic process"/>
    <property type="evidence" value="ECO:0007669"/>
    <property type="project" value="InterPro"/>
</dbReference>
<protein>
    <recommendedName>
        <fullName evidence="8">Inositol-1-monophosphatase</fullName>
        <ecNumber evidence="8">3.1.3.25</ecNumber>
    </recommendedName>
</protein>
<comment type="cofactor">
    <cofactor evidence="2 7 8">
        <name>Mg(2+)</name>
        <dbReference type="ChEBI" id="CHEBI:18420"/>
    </cofactor>
</comment>
<dbReference type="PANTHER" id="PTHR20854:SF4">
    <property type="entry name" value="INOSITOL-1-MONOPHOSPHATASE-RELATED"/>
    <property type="match status" value="1"/>
</dbReference>
<dbReference type="InterPro" id="IPR020550">
    <property type="entry name" value="Inositol_monophosphatase_CS"/>
</dbReference>
<dbReference type="RefSeq" id="WP_062252093.1">
    <property type="nucleotide sequence ID" value="NZ_CP014229.1"/>
</dbReference>
<dbReference type="FunFam" id="3.30.540.10:FF:000003">
    <property type="entry name" value="Inositol-1-monophosphatase"/>
    <property type="match status" value="1"/>
</dbReference>
<dbReference type="PRINTS" id="PR01959">
    <property type="entry name" value="SBIMPHPHTASE"/>
</dbReference>
<keyword evidence="5 8" id="KW-0378">Hydrolase</keyword>
<dbReference type="Gene3D" id="3.40.190.80">
    <property type="match status" value="1"/>
</dbReference>
<dbReference type="GO" id="GO:0046872">
    <property type="term" value="F:metal ion binding"/>
    <property type="evidence" value="ECO:0007669"/>
    <property type="project" value="UniProtKB-KW"/>
</dbReference>
<evidence type="ECO:0000256" key="6">
    <source>
        <dbReference type="ARBA" id="ARBA00022842"/>
    </source>
</evidence>
<evidence type="ECO:0000256" key="4">
    <source>
        <dbReference type="ARBA" id="ARBA00022723"/>
    </source>
</evidence>
<dbReference type="PROSITE" id="PS00629">
    <property type="entry name" value="IMP_1"/>
    <property type="match status" value="1"/>
</dbReference>
<evidence type="ECO:0000256" key="5">
    <source>
        <dbReference type="ARBA" id="ARBA00022801"/>
    </source>
</evidence>
<gene>
    <name evidence="9" type="ORF">AXF13_06425</name>
</gene>
<dbReference type="KEGG" id="dfi:AXF13_06425"/>
<dbReference type="InterPro" id="IPR000760">
    <property type="entry name" value="Inositol_monophosphatase-like"/>
</dbReference>
<dbReference type="EMBL" id="CP014229">
    <property type="protein sequence ID" value="AMD89774.1"/>
    <property type="molecule type" value="Genomic_DNA"/>
</dbReference>
<dbReference type="AlphaFoldDB" id="A0A0X8JJ84"/>
<evidence type="ECO:0000313" key="10">
    <source>
        <dbReference type="Proteomes" id="UP000069241"/>
    </source>
</evidence>
<dbReference type="InterPro" id="IPR022337">
    <property type="entry name" value="Inositol_monophosphatase_SuhB"/>
</dbReference>
<keyword evidence="4 7" id="KW-0479">Metal-binding</keyword>
<evidence type="ECO:0000256" key="1">
    <source>
        <dbReference type="ARBA" id="ARBA00001033"/>
    </source>
</evidence>
<evidence type="ECO:0000256" key="7">
    <source>
        <dbReference type="PIRSR" id="PIRSR600760-2"/>
    </source>
</evidence>
<dbReference type="Proteomes" id="UP000069241">
    <property type="component" value="Chromosome"/>
</dbReference>
<dbReference type="EC" id="3.1.3.25" evidence="8"/>
<feature type="binding site" evidence="7">
    <location>
        <position position="213"/>
    </location>
    <ligand>
        <name>Mg(2+)</name>
        <dbReference type="ChEBI" id="CHEBI:18420"/>
        <label>1</label>
        <note>catalytic</note>
    </ligand>
</feature>
<feature type="binding site" evidence="7">
    <location>
        <position position="88"/>
    </location>
    <ligand>
        <name>Mg(2+)</name>
        <dbReference type="ChEBI" id="CHEBI:18420"/>
        <label>1</label>
        <note>catalytic</note>
    </ligand>
</feature>
<accession>A0A0X8JJ84</accession>
<sequence length="261" mass="28208">MFQAASILRECVDIVRRSGAIIRDHWSRPRCVRHKGSIDLVTETDLAVEAFLKEKLAALLPEASFMAEESSAPDQQPGSLCWIIDPVDGTTNFVHRVPQVGTSVALWQEDRVVLGVVNVPMLDECFRAVRGQGAFCNDRPIAVSEAATLADALVGTGFPYDVAARLPEVLERLAAVLPVTQGLRRIGAASVDLAYLACGRLDAFYEAGLKPWDMAAGWLLVEEAGGRVSNLRNEPLCFGEALLASNGRLHDAMAALLLKTA</sequence>
<proteinExistence type="inferred from homology"/>
<evidence type="ECO:0000256" key="8">
    <source>
        <dbReference type="RuleBase" id="RU364068"/>
    </source>
</evidence>
<dbReference type="GO" id="GO:0007165">
    <property type="term" value="P:signal transduction"/>
    <property type="evidence" value="ECO:0007669"/>
    <property type="project" value="TreeGrafter"/>
</dbReference>
<feature type="binding site" evidence="7">
    <location>
        <position position="68"/>
    </location>
    <ligand>
        <name>Mg(2+)</name>
        <dbReference type="ChEBI" id="CHEBI:18420"/>
        <label>1</label>
        <note>catalytic</note>
    </ligand>
</feature>
<dbReference type="PRINTS" id="PR00377">
    <property type="entry name" value="IMPHPHTASES"/>
</dbReference>
<dbReference type="InterPro" id="IPR020583">
    <property type="entry name" value="Inositol_monoP_metal-BS"/>
</dbReference>
<dbReference type="InterPro" id="IPR033942">
    <property type="entry name" value="IMPase"/>
</dbReference>
<comment type="catalytic activity">
    <reaction evidence="1 8">
        <text>a myo-inositol phosphate + H2O = myo-inositol + phosphate</text>
        <dbReference type="Rhea" id="RHEA:24056"/>
        <dbReference type="ChEBI" id="CHEBI:15377"/>
        <dbReference type="ChEBI" id="CHEBI:17268"/>
        <dbReference type="ChEBI" id="CHEBI:43474"/>
        <dbReference type="ChEBI" id="CHEBI:84139"/>
        <dbReference type="EC" id="3.1.3.25"/>
    </reaction>
</comment>
<evidence type="ECO:0000256" key="2">
    <source>
        <dbReference type="ARBA" id="ARBA00001946"/>
    </source>
</evidence>
<comment type="similarity">
    <text evidence="3 8">Belongs to the inositol monophosphatase superfamily.</text>
</comment>
<dbReference type="SUPFAM" id="SSF56655">
    <property type="entry name" value="Carbohydrate phosphatase"/>
    <property type="match status" value="1"/>
</dbReference>
<reference evidence="10" key="1">
    <citation type="submission" date="2016-02" db="EMBL/GenBank/DDBJ databases">
        <authorList>
            <person name="Holder M.E."/>
            <person name="Ajami N.J."/>
            <person name="Petrosino J.F."/>
        </authorList>
    </citation>
    <scope>NUCLEOTIDE SEQUENCE [LARGE SCALE GENOMIC DNA]</scope>
    <source>
        <strain evidence="10">CCUG 45958</strain>
    </source>
</reference>
<keyword evidence="10" id="KW-1185">Reference proteome</keyword>
<dbReference type="PROSITE" id="PS00630">
    <property type="entry name" value="IMP_2"/>
    <property type="match status" value="1"/>
</dbReference>
<evidence type="ECO:0000313" key="9">
    <source>
        <dbReference type="EMBL" id="AMD89774.1"/>
    </source>
</evidence>
<dbReference type="Pfam" id="PF00459">
    <property type="entry name" value="Inositol_P"/>
    <property type="match status" value="1"/>
</dbReference>
<dbReference type="Gene3D" id="3.30.540.10">
    <property type="entry name" value="Fructose-1,6-Bisphosphatase, subunit A, domain 1"/>
    <property type="match status" value="1"/>
</dbReference>
<dbReference type="STRING" id="44742.AXF13_06425"/>
<name>A0A0X8JJ84_9BACT</name>
<dbReference type="CDD" id="cd01639">
    <property type="entry name" value="IMPase"/>
    <property type="match status" value="1"/>
</dbReference>
<feature type="binding site" evidence="7">
    <location>
        <position position="85"/>
    </location>
    <ligand>
        <name>Mg(2+)</name>
        <dbReference type="ChEBI" id="CHEBI:18420"/>
        <label>1</label>
        <note>catalytic</note>
    </ligand>
</feature>
<keyword evidence="6 7" id="KW-0460">Magnesium</keyword>
<dbReference type="GO" id="GO:0006020">
    <property type="term" value="P:inositol metabolic process"/>
    <property type="evidence" value="ECO:0007669"/>
    <property type="project" value="TreeGrafter"/>
</dbReference>
<dbReference type="PANTHER" id="PTHR20854">
    <property type="entry name" value="INOSITOL MONOPHOSPHATASE"/>
    <property type="match status" value="1"/>
</dbReference>
<organism evidence="9 10">
    <name type="scientific">Desulfovibrio fairfieldensis</name>
    <dbReference type="NCBI Taxonomy" id="44742"/>
    <lineage>
        <taxon>Bacteria</taxon>
        <taxon>Pseudomonadati</taxon>
        <taxon>Thermodesulfobacteriota</taxon>
        <taxon>Desulfovibrionia</taxon>
        <taxon>Desulfovibrionales</taxon>
        <taxon>Desulfovibrionaceae</taxon>
        <taxon>Desulfovibrio</taxon>
    </lineage>
</organism>
<dbReference type="GO" id="GO:0008934">
    <property type="term" value="F:inositol monophosphate 1-phosphatase activity"/>
    <property type="evidence" value="ECO:0007669"/>
    <property type="project" value="InterPro"/>
</dbReference>